<dbReference type="InParanoid" id="A0A1Y1YB09"/>
<reference evidence="3 4" key="1">
    <citation type="submission" date="2016-07" db="EMBL/GenBank/DDBJ databases">
        <title>Pervasive Adenine N6-methylation of Active Genes in Fungi.</title>
        <authorList>
            <consortium name="DOE Joint Genome Institute"/>
            <person name="Mondo S.J."/>
            <person name="Dannebaum R.O."/>
            <person name="Kuo R.C."/>
            <person name="Labutti K."/>
            <person name="Haridas S."/>
            <person name="Kuo A."/>
            <person name="Salamov A."/>
            <person name="Ahrendt S.R."/>
            <person name="Lipzen A."/>
            <person name="Sullivan W."/>
            <person name="Andreopoulos W.B."/>
            <person name="Clum A."/>
            <person name="Lindquist E."/>
            <person name="Daum C."/>
            <person name="Ramamoorthy G.K."/>
            <person name="Gryganskyi A."/>
            <person name="Culley D."/>
            <person name="Magnuson J.K."/>
            <person name="James T.Y."/>
            <person name="O'Malley M.A."/>
            <person name="Stajich J.E."/>
            <person name="Spatafora J.W."/>
            <person name="Visel A."/>
            <person name="Grigoriev I.V."/>
        </authorList>
    </citation>
    <scope>NUCLEOTIDE SEQUENCE [LARGE SCALE GENOMIC DNA]</scope>
    <source>
        <strain evidence="3 4">CBS 931.73</strain>
    </source>
</reference>
<dbReference type="EMBL" id="MCFE01000195">
    <property type="protein sequence ID" value="ORX94804.1"/>
    <property type="molecule type" value="Genomic_DNA"/>
</dbReference>
<name>A0A1Y1YB09_9FUNG</name>
<accession>A0A1Y1YB09</accession>
<dbReference type="SUPFAM" id="SSF54001">
    <property type="entry name" value="Cysteine proteinases"/>
    <property type="match status" value="1"/>
</dbReference>
<protein>
    <recommendedName>
        <fullName evidence="2">Peptidase C51 domain-containing protein</fullName>
    </recommendedName>
</protein>
<feature type="chain" id="PRO_5012688754" description="Peptidase C51 domain-containing protein" evidence="1">
    <location>
        <begin position="26"/>
        <end position="181"/>
    </location>
</feature>
<dbReference type="PROSITE" id="PS50911">
    <property type="entry name" value="CHAP"/>
    <property type="match status" value="1"/>
</dbReference>
<keyword evidence="4" id="KW-1185">Reference proteome</keyword>
<comment type="caution">
    <text evidence="3">The sequence shown here is derived from an EMBL/GenBank/DDBJ whole genome shotgun (WGS) entry which is preliminary data.</text>
</comment>
<dbReference type="AlphaFoldDB" id="A0A1Y1YB09"/>
<gene>
    <name evidence="3" type="ORF">K493DRAFT_315324</name>
</gene>
<evidence type="ECO:0000313" key="4">
    <source>
        <dbReference type="Proteomes" id="UP000193498"/>
    </source>
</evidence>
<proteinExistence type="predicted"/>
<dbReference type="Proteomes" id="UP000193498">
    <property type="component" value="Unassembled WGS sequence"/>
</dbReference>
<keyword evidence="1" id="KW-0732">Signal</keyword>
<dbReference type="Pfam" id="PF05257">
    <property type="entry name" value="CHAP"/>
    <property type="match status" value="1"/>
</dbReference>
<evidence type="ECO:0000256" key="1">
    <source>
        <dbReference type="SAM" id="SignalP"/>
    </source>
</evidence>
<feature type="signal peptide" evidence="1">
    <location>
        <begin position="1"/>
        <end position="25"/>
    </location>
</feature>
<dbReference type="Gene3D" id="3.90.1720.10">
    <property type="entry name" value="endopeptidase domain like (from Nostoc punctiforme)"/>
    <property type="match status" value="1"/>
</dbReference>
<feature type="domain" description="Peptidase C51" evidence="2">
    <location>
        <begin position="47"/>
        <end position="179"/>
    </location>
</feature>
<sequence length="181" mass="20142">MVKFSTIVCLVAATLFSGANLVALAVPVESTTASVGAPAVNQTEPALAKSKFDAATKLYSCSRQFRFNNGQCTDWADARYYELTCWHTQWWGDARTWANKARQYNGWVVSNRPRVPSIIVIQPGYQGCGAPGHVAVVERINNDGSVYTSNWNYRWNGYGGVYKTSYGNFRPGNGVQFIWHQ</sequence>
<dbReference type="InterPro" id="IPR038765">
    <property type="entry name" value="Papain-like_cys_pep_sf"/>
</dbReference>
<dbReference type="InterPro" id="IPR007921">
    <property type="entry name" value="CHAP_dom"/>
</dbReference>
<organism evidence="3 4">
    <name type="scientific">Basidiobolus meristosporus CBS 931.73</name>
    <dbReference type="NCBI Taxonomy" id="1314790"/>
    <lineage>
        <taxon>Eukaryota</taxon>
        <taxon>Fungi</taxon>
        <taxon>Fungi incertae sedis</taxon>
        <taxon>Zoopagomycota</taxon>
        <taxon>Entomophthoromycotina</taxon>
        <taxon>Basidiobolomycetes</taxon>
        <taxon>Basidiobolales</taxon>
        <taxon>Basidiobolaceae</taxon>
        <taxon>Basidiobolus</taxon>
    </lineage>
</organism>
<evidence type="ECO:0000259" key="2">
    <source>
        <dbReference type="PROSITE" id="PS50911"/>
    </source>
</evidence>
<evidence type="ECO:0000313" key="3">
    <source>
        <dbReference type="EMBL" id="ORX94804.1"/>
    </source>
</evidence>